<feature type="domain" description="Response regulatory" evidence="2">
    <location>
        <begin position="6"/>
        <end position="120"/>
    </location>
</feature>
<organism evidence="3 4">
    <name type="scientific">Enterovirga rhinocerotis</name>
    <dbReference type="NCBI Taxonomy" id="1339210"/>
    <lineage>
        <taxon>Bacteria</taxon>
        <taxon>Pseudomonadati</taxon>
        <taxon>Pseudomonadota</taxon>
        <taxon>Alphaproteobacteria</taxon>
        <taxon>Hyphomicrobiales</taxon>
        <taxon>Methylobacteriaceae</taxon>
        <taxon>Enterovirga</taxon>
    </lineage>
</organism>
<keyword evidence="4" id="KW-1185">Reference proteome</keyword>
<protein>
    <submittedName>
        <fullName evidence="3">Response regulator receiver domain-containing protein</fullName>
    </submittedName>
</protein>
<feature type="modified residue" description="4-aspartylphosphate" evidence="1">
    <location>
        <position position="56"/>
    </location>
</feature>
<evidence type="ECO:0000313" key="3">
    <source>
        <dbReference type="EMBL" id="TDR94749.1"/>
    </source>
</evidence>
<sequence>MARQLTVLLVASDGLTRQITANGLAMYGYEPILAKDGVEAMVALTGETRIDILVVDADLGGDIPGVEVAKAARLRNPRIDVIYTSRMPFRIPEGAKVKGAPSIRTPYQPQQIVGMISELRHRGGGSDDYARRVA</sequence>
<dbReference type="PROSITE" id="PS50110">
    <property type="entry name" value="RESPONSE_REGULATORY"/>
    <property type="match status" value="1"/>
</dbReference>
<dbReference type="InterPro" id="IPR001789">
    <property type="entry name" value="Sig_transdc_resp-reg_receiver"/>
</dbReference>
<evidence type="ECO:0000256" key="1">
    <source>
        <dbReference type="PROSITE-ProRule" id="PRU00169"/>
    </source>
</evidence>
<dbReference type="SUPFAM" id="SSF52172">
    <property type="entry name" value="CheY-like"/>
    <property type="match status" value="1"/>
</dbReference>
<gene>
    <name evidence="3" type="ORF">EV668_2038</name>
</gene>
<dbReference type="EMBL" id="SNZR01000011">
    <property type="protein sequence ID" value="TDR94749.1"/>
    <property type="molecule type" value="Genomic_DNA"/>
</dbReference>
<reference evidence="3 4" key="1">
    <citation type="submission" date="2019-03" db="EMBL/GenBank/DDBJ databases">
        <title>Genomic Encyclopedia of Type Strains, Phase IV (KMG-IV): sequencing the most valuable type-strain genomes for metagenomic binning, comparative biology and taxonomic classification.</title>
        <authorList>
            <person name="Goeker M."/>
        </authorList>
    </citation>
    <scope>NUCLEOTIDE SEQUENCE [LARGE SCALE GENOMIC DNA]</scope>
    <source>
        <strain evidence="3 4">DSM 25903</strain>
    </source>
</reference>
<accession>A0A4V3DZ13</accession>
<dbReference type="AlphaFoldDB" id="A0A4V3DZ13"/>
<dbReference type="GO" id="GO:0000160">
    <property type="term" value="P:phosphorelay signal transduction system"/>
    <property type="evidence" value="ECO:0007669"/>
    <property type="project" value="InterPro"/>
</dbReference>
<proteinExistence type="predicted"/>
<dbReference type="InterPro" id="IPR011006">
    <property type="entry name" value="CheY-like_superfamily"/>
</dbReference>
<dbReference type="Gene3D" id="3.40.50.2300">
    <property type="match status" value="1"/>
</dbReference>
<keyword evidence="1" id="KW-0597">Phosphoprotein</keyword>
<dbReference type="RefSeq" id="WP_133769614.1">
    <property type="nucleotide sequence ID" value="NZ_SNZR01000011.1"/>
</dbReference>
<dbReference type="Proteomes" id="UP000295122">
    <property type="component" value="Unassembled WGS sequence"/>
</dbReference>
<evidence type="ECO:0000259" key="2">
    <source>
        <dbReference type="PROSITE" id="PS50110"/>
    </source>
</evidence>
<comment type="caution">
    <text evidence="3">The sequence shown here is derived from an EMBL/GenBank/DDBJ whole genome shotgun (WGS) entry which is preliminary data.</text>
</comment>
<dbReference type="OrthoDB" id="8020441at2"/>
<evidence type="ECO:0000313" key="4">
    <source>
        <dbReference type="Proteomes" id="UP000295122"/>
    </source>
</evidence>
<name>A0A4V3DZ13_9HYPH</name>